<dbReference type="InterPro" id="IPR009799">
    <property type="entry name" value="EthD_dom"/>
</dbReference>
<name>A0A0Q1BLI3_9FLAO</name>
<feature type="domain" description="EthD" evidence="1">
    <location>
        <begin position="14"/>
        <end position="89"/>
    </location>
</feature>
<organism evidence="2 3">
    <name type="scientific">Flagellimonas eckloniae</name>
    <dbReference type="NCBI Taxonomy" id="346185"/>
    <lineage>
        <taxon>Bacteria</taxon>
        <taxon>Pseudomonadati</taxon>
        <taxon>Bacteroidota</taxon>
        <taxon>Flavobacteriia</taxon>
        <taxon>Flavobacteriales</taxon>
        <taxon>Flavobacteriaceae</taxon>
        <taxon>Flagellimonas</taxon>
    </lineage>
</organism>
<dbReference type="NCBIfam" id="TIGR02118">
    <property type="entry name" value="EthD family reductase"/>
    <property type="match status" value="1"/>
</dbReference>
<comment type="caution">
    <text evidence="2">The sequence shown here is derived from an EMBL/GenBank/DDBJ whole genome shotgun (WGS) entry which is preliminary data.</text>
</comment>
<dbReference type="SUPFAM" id="SSF54909">
    <property type="entry name" value="Dimeric alpha+beta barrel"/>
    <property type="match status" value="1"/>
</dbReference>
<proteinExistence type="predicted"/>
<evidence type="ECO:0000259" key="1">
    <source>
        <dbReference type="Pfam" id="PF07110"/>
    </source>
</evidence>
<dbReference type="InterPro" id="IPR011008">
    <property type="entry name" value="Dimeric_a/b-barrel"/>
</dbReference>
<dbReference type="Gene3D" id="3.30.70.100">
    <property type="match status" value="1"/>
</dbReference>
<dbReference type="PANTHER" id="PTHR40260:SF2">
    <property type="entry name" value="BLR8190 PROTEIN"/>
    <property type="match status" value="1"/>
</dbReference>
<reference evidence="2 3" key="1">
    <citation type="submission" date="2015-04" db="EMBL/GenBank/DDBJ databases">
        <title>Complete genome of flavobacterium.</title>
        <authorList>
            <person name="Kwon Y.M."/>
            <person name="Kim S.-J."/>
        </authorList>
    </citation>
    <scope>NUCLEOTIDE SEQUENCE [LARGE SCALE GENOMIC DNA]</scope>
    <source>
        <strain evidence="2 3">DK169</strain>
    </source>
</reference>
<accession>A0A0Q1BLI3</accession>
<keyword evidence="3" id="KW-1185">Reference proteome</keyword>
<dbReference type="PANTHER" id="PTHR40260">
    <property type="entry name" value="BLR8190 PROTEIN"/>
    <property type="match status" value="1"/>
</dbReference>
<evidence type="ECO:0000313" key="2">
    <source>
        <dbReference type="EMBL" id="KQC31583.1"/>
    </source>
</evidence>
<dbReference type="Pfam" id="PF07110">
    <property type="entry name" value="EthD"/>
    <property type="match status" value="1"/>
</dbReference>
<protein>
    <submittedName>
        <fullName evidence="2">Ethyl tert-butyl ether degradation protein EthD</fullName>
    </submittedName>
</protein>
<dbReference type="AlphaFoldDB" id="A0A0Q1BLI3"/>
<dbReference type="GO" id="GO:0016491">
    <property type="term" value="F:oxidoreductase activity"/>
    <property type="evidence" value="ECO:0007669"/>
    <property type="project" value="InterPro"/>
</dbReference>
<sequence>MVKVAILYPNEADKTFDMEYYANKHMPLVADLFGNLLKHYAVDKGVSGRTPEDSAPYVAIGYLYFDKLSDYQNAFKINGEKILSDIPNYTNIKPVVQISEIIQH</sequence>
<dbReference type="EMBL" id="LCTZ01000002">
    <property type="protein sequence ID" value="KQC31583.1"/>
    <property type="molecule type" value="Genomic_DNA"/>
</dbReference>
<dbReference type="Proteomes" id="UP000050827">
    <property type="component" value="Unassembled WGS sequence"/>
</dbReference>
<gene>
    <name evidence="2" type="ORF">AAY42_03240</name>
</gene>
<evidence type="ECO:0000313" key="3">
    <source>
        <dbReference type="Proteomes" id="UP000050827"/>
    </source>
</evidence>